<dbReference type="VEuPathDB" id="PlasmoDB:PmUG01_12051300"/>
<sequence length="80" mass="9440">MLKNLAEDYSIIVNNFNFNTIGVEEKESKYDDDDFNEVTDDFYQYLAFVRDIISQKNLEFYRKMLCKNTLCESKGSVCVL</sequence>
<accession>A0A1A8WB30</accession>
<reference evidence="2" key="1">
    <citation type="submission" date="2016-05" db="EMBL/GenBank/DDBJ databases">
        <authorList>
            <person name="Naeem Raeece"/>
        </authorList>
    </citation>
    <scope>NUCLEOTIDE SEQUENCE [LARGE SCALE GENOMIC DNA]</scope>
</reference>
<evidence type="ECO:0000313" key="2">
    <source>
        <dbReference type="Proteomes" id="UP000078597"/>
    </source>
</evidence>
<gene>
    <name evidence="1" type="ORF">PMALA_022540</name>
</gene>
<proteinExistence type="predicted"/>
<dbReference type="Proteomes" id="UP000078597">
    <property type="component" value="Unassembled WGS sequence"/>
</dbReference>
<evidence type="ECO:0000313" key="1">
    <source>
        <dbReference type="EMBL" id="SBS88413.1"/>
    </source>
</evidence>
<dbReference type="AlphaFoldDB" id="A0A1A8WB30"/>
<dbReference type="EMBL" id="FLQW01001207">
    <property type="protein sequence ID" value="SBS88413.1"/>
    <property type="molecule type" value="Genomic_DNA"/>
</dbReference>
<name>A0A1A8WB30_PLAMA</name>
<organism evidence="1 2">
    <name type="scientific">Plasmodium malariae</name>
    <dbReference type="NCBI Taxonomy" id="5858"/>
    <lineage>
        <taxon>Eukaryota</taxon>
        <taxon>Sar</taxon>
        <taxon>Alveolata</taxon>
        <taxon>Apicomplexa</taxon>
        <taxon>Aconoidasida</taxon>
        <taxon>Haemosporida</taxon>
        <taxon>Plasmodiidae</taxon>
        <taxon>Plasmodium</taxon>
        <taxon>Plasmodium (Plasmodium)</taxon>
    </lineage>
</organism>
<protein>
    <submittedName>
        <fullName evidence="1">Uncharacterized protein</fullName>
    </submittedName>
</protein>